<dbReference type="AlphaFoldDB" id="A0A336N6Y5"/>
<protein>
    <submittedName>
        <fullName evidence="1">Uncharacterized protein</fullName>
    </submittedName>
</protein>
<gene>
    <name evidence="1" type="ORF">NCTC5908_00568</name>
</gene>
<organism evidence="1 2">
    <name type="scientific">Aggregatibacter aphrophilus</name>
    <name type="common">Haemophilus aphrophilus</name>
    <dbReference type="NCBI Taxonomy" id="732"/>
    <lineage>
        <taxon>Bacteria</taxon>
        <taxon>Pseudomonadati</taxon>
        <taxon>Pseudomonadota</taxon>
        <taxon>Gammaproteobacteria</taxon>
        <taxon>Pasteurellales</taxon>
        <taxon>Pasteurellaceae</taxon>
        <taxon>Aggregatibacter</taxon>
    </lineage>
</organism>
<accession>A0A336N6Y5</accession>
<dbReference type="RefSeq" id="WP_005704559.1">
    <property type="nucleotide sequence ID" value="NZ_JAWFRY010000131.1"/>
</dbReference>
<name>A0A336N6Y5_AGGAP</name>
<dbReference type="Proteomes" id="UP000253728">
    <property type="component" value="Unassembled WGS sequence"/>
</dbReference>
<sequence>MPIRFQNLPLLLNDMNRLGWIIDSFPFEYNGKQTIVILTLYTQKERKPSNYAQAKIEFINQDDANHSIRAYADFYEVHFNSAIEFFDFFDINRLDGNRFREIFINFSECFARVIPMQKVINKPLLERELIGRRAEGNNPNAIYCFDVKRNGKRANGTPKSRTIKNSNKAEMLRPELYQRYRYDPNLSFFFSDNPDEERTDEEIINLVATR</sequence>
<dbReference type="InterPro" id="IPR046100">
    <property type="entry name" value="DUF6037"/>
</dbReference>
<dbReference type="Pfam" id="PF19503">
    <property type="entry name" value="DUF6037"/>
    <property type="match status" value="1"/>
</dbReference>
<evidence type="ECO:0000313" key="2">
    <source>
        <dbReference type="Proteomes" id="UP000253728"/>
    </source>
</evidence>
<proteinExistence type="predicted"/>
<reference evidence="1 2" key="1">
    <citation type="submission" date="2018-06" db="EMBL/GenBank/DDBJ databases">
        <authorList>
            <consortium name="Pathogen Informatics"/>
            <person name="Doyle S."/>
        </authorList>
    </citation>
    <scope>NUCLEOTIDE SEQUENCE [LARGE SCALE GENOMIC DNA]</scope>
    <source>
        <strain evidence="1 2">NCTC5908</strain>
    </source>
</reference>
<evidence type="ECO:0000313" key="1">
    <source>
        <dbReference type="EMBL" id="SSY93831.1"/>
    </source>
</evidence>
<dbReference type="EMBL" id="UFSP01000001">
    <property type="protein sequence ID" value="SSY93831.1"/>
    <property type="molecule type" value="Genomic_DNA"/>
</dbReference>
<dbReference type="GeneID" id="49636600"/>